<dbReference type="AlphaFoldDB" id="M5WFB7"/>
<accession>M5WFB7</accession>
<reference evidence="1 2" key="1">
    <citation type="journal article" date="2013" name="Nat. Genet.">
        <title>The high-quality draft genome of peach (Prunus persica) identifies unique patterns of genetic diversity, domestication and genome evolution.</title>
        <authorList>
            <consortium name="International Peach Genome Initiative"/>
            <person name="Verde I."/>
            <person name="Abbott A.G."/>
            <person name="Scalabrin S."/>
            <person name="Jung S."/>
            <person name="Shu S."/>
            <person name="Marroni F."/>
            <person name="Zhebentyayeva T."/>
            <person name="Dettori M.T."/>
            <person name="Grimwood J."/>
            <person name="Cattonaro F."/>
            <person name="Zuccolo A."/>
            <person name="Rossini L."/>
            <person name="Jenkins J."/>
            <person name="Vendramin E."/>
            <person name="Meisel L.A."/>
            <person name="Decroocq V."/>
            <person name="Sosinski B."/>
            <person name="Prochnik S."/>
            <person name="Mitros T."/>
            <person name="Policriti A."/>
            <person name="Cipriani G."/>
            <person name="Dondini L."/>
            <person name="Ficklin S."/>
            <person name="Goodstein D.M."/>
            <person name="Xuan P."/>
            <person name="Del Fabbro C."/>
            <person name="Aramini V."/>
            <person name="Copetti D."/>
            <person name="Gonzalez S."/>
            <person name="Horner D.S."/>
            <person name="Falchi R."/>
            <person name="Lucas S."/>
            <person name="Mica E."/>
            <person name="Maldonado J."/>
            <person name="Lazzari B."/>
            <person name="Bielenberg D."/>
            <person name="Pirona R."/>
            <person name="Miculan M."/>
            <person name="Barakat A."/>
            <person name="Testolin R."/>
            <person name="Stella A."/>
            <person name="Tartarini S."/>
            <person name="Tonutti P."/>
            <person name="Arus P."/>
            <person name="Orellana A."/>
            <person name="Wells C."/>
            <person name="Main D."/>
            <person name="Vizzotto G."/>
            <person name="Silva H."/>
            <person name="Salamini F."/>
            <person name="Schmutz J."/>
            <person name="Morgante M."/>
            <person name="Rokhsar D.S."/>
        </authorList>
    </citation>
    <scope>NUCLEOTIDE SEQUENCE [LARGE SCALE GENOMIC DNA]</scope>
    <source>
        <strain evidence="2">cv. Nemared</strain>
    </source>
</reference>
<proteinExistence type="predicted"/>
<dbReference type="EMBL" id="CM007655">
    <property type="protein sequence ID" value="ONI07409.1"/>
    <property type="molecule type" value="Genomic_DNA"/>
</dbReference>
<sequence length="131" mass="15672">MKWKGWIECRYPVSNFYKTQHRKHWMKSRTIYGCNEQITMWQHRKTNQVQLLRYQGRIPLFKPHKNILQQFQPNATFTNIKSLLLGQPKTSKWIPTKNSRTVTEIQVSNYVEYEVHQSSQGNLSSLDSINM</sequence>
<gene>
    <name evidence="1" type="ORF">PRUPE_5G118300</name>
</gene>
<protein>
    <submittedName>
        <fullName evidence="1">Uncharacterized protein</fullName>
    </submittedName>
</protein>
<keyword evidence="2" id="KW-1185">Reference proteome</keyword>
<dbReference type="Proteomes" id="UP000006882">
    <property type="component" value="Chromosome G5"/>
</dbReference>
<dbReference type="HOGENOM" id="CLU_1931146_0_0_1"/>
<name>M5WFB7_PRUPE</name>
<organism evidence="1 2">
    <name type="scientific">Prunus persica</name>
    <name type="common">Peach</name>
    <name type="synonym">Amygdalus persica</name>
    <dbReference type="NCBI Taxonomy" id="3760"/>
    <lineage>
        <taxon>Eukaryota</taxon>
        <taxon>Viridiplantae</taxon>
        <taxon>Streptophyta</taxon>
        <taxon>Embryophyta</taxon>
        <taxon>Tracheophyta</taxon>
        <taxon>Spermatophyta</taxon>
        <taxon>Magnoliopsida</taxon>
        <taxon>eudicotyledons</taxon>
        <taxon>Gunneridae</taxon>
        <taxon>Pentapetalae</taxon>
        <taxon>rosids</taxon>
        <taxon>fabids</taxon>
        <taxon>Rosales</taxon>
        <taxon>Rosaceae</taxon>
        <taxon>Amygdaloideae</taxon>
        <taxon>Amygdaleae</taxon>
        <taxon>Prunus</taxon>
    </lineage>
</organism>
<evidence type="ECO:0000313" key="1">
    <source>
        <dbReference type="EMBL" id="ONI07409.1"/>
    </source>
</evidence>
<evidence type="ECO:0000313" key="2">
    <source>
        <dbReference type="Proteomes" id="UP000006882"/>
    </source>
</evidence>
<dbReference type="Gramene" id="ONI07409">
    <property type="protein sequence ID" value="ONI07409"/>
    <property type="gene ID" value="PRUPE_5G118300"/>
</dbReference>